<keyword evidence="1 2" id="KW-0489">Methyltransferase</keyword>
<sequence length="227" mass="24886">MSVRLLAHTPDAARVVAAAARLCYSDATALSLMEGLDETKASAFLAHLNRSGHFSPFEHASFTFAVDGISRVCSHQLVRHRLASYSQQSQRYVEMGSVRVVLPPSVAGDAEASRVFLEAAAAAHEAYAKLVALGLPKEDARYLLPHGWETRLVVTMNARELHHFFSLRLCRRAQWEIRDLAREMLRLVLAVAPSLFSLSGPSCVVRGTCGEARPCGRPYASVEELLA</sequence>
<keyword evidence="1 2" id="KW-0808">Transferase</keyword>
<feature type="binding site" evidence="1">
    <location>
        <position position="163"/>
    </location>
    <ligand>
        <name>FAD</name>
        <dbReference type="ChEBI" id="CHEBI:57692"/>
        <note>ligand shared between neighboring subunits</note>
    </ligand>
</feature>
<dbReference type="GO" id="GO:0070402">
    <property type="term" value="F:NADPH binding"/>
    <property type="evidence" value="ECO:0007669"/>
    <property type="project" value="TreeGrafter"/>
</dbReference>
<dbReference type="GO" id="GO:0050797">
    <property type="term" value="F:thymidylate synthase (FAD) activity"/>
    <property type="evidence" value="ECO:0007669"/>
    <property type="project" value="UniProtKB-UniRule"/>
</dbReference>
<keyword evidence="1" id="KW-0545">Nucleotide biosynthesis</keyword>
<dbReference type="NCBIfam" id="TIGR02170">
    <property type="entry name" value="thyX"/>
    <property type="match status" value="1"/>
</dbReference>
<comment type="similarity">
    <text evidence="1">Belongs to the thymidylate synthase ThyX family.</text>
</comment>
<comment type="subunit">
    <text evidence="1">Homotetramer.</text>
</comment>
<keyword evidence="1" id="KW-0285">Flavoprotein</keyword>
<feature type="binding site" evidence="1">
    <location>
        <begin position="76"/>
        <end position="79"/>
    </location>
    <ligand>
        <name>dUMP</name>
        <dbReference type="ChEBI" id="CHEBI:246422"/>
        <note>ligand shared between dimeric partners</note>
    </ligand>
</feature>
<comment type="pathway">
    <text evidence="1">Pyrimidine metabolism; dTTP biosynthesis.</text>
</comment>
<dbReference type="CDD" id="cd20175">
    <property type="entry name" value="ThyX"/>
    <property type="match status" value="1"/>
</dbReference>
<dbReference type="PANTHER" id="PTHR34934">
    <property type="entry name" value="FLAVIN-DEPENDENT THYMIDYLATE SYNTHASE"/>
    <property type="match status" value="1"/>
</dbReference>
<gene>
    <name evidence="1" type="primary">thyX</name>
    <name evidence="2" type="ORF">KAR29_07865</name>
</gene>
<comment type="cofactor">
    <cofactor evidence="1">
        <name>FAD</name>
        <dbReference type="ChEBI" id="CHEBI:57692"/>
    </cofactor>
    <text evidence="1">Binds 4 FAD per tetramer. Each FAD binding site is formed by three monomers.</text>
</comment>
<dbReference type="GO" id="GO:0004799">
    <property type="term" value="F:thymidylate synthase activity"/>
    <property type="evidence" value="ECO:0007669"/>
    <property type="project" value="TreeGrafter"/>
</dbReference>
<evidence type="ECO:0000313" key="2">
    <source>
        <dbReference type="EMBL" id="QTX31308.1"/>
    </source>
</evidence>
<name>A0A9Q7A9J0_9BACT</name>
<feature type="binding site" evidence="1">
    <location>
        <position position="168"/>
    </location>
    <ligand>
        <name>dUMP</name>
        <dbReference type="ChEBI" id="CHEBI:246422"/>
        <note>ligand shared between dimeric partners</note>
    </ligand>
</feature>
<reference evidence="3" key="1">
    <citation type="submission" date="2021-04" db="EMBL/GenBank/DDBJ databases">
        <title>A novel Synergistetes isolate from a pyrite-forming mixed culture.</title>
        <authorList>
            <person name="Bunk B."/>
            <person name="Sproer C."/>
            <person name="Spring S."/>
            <person name="Pester M."/>
        </authorList>
    </citation>
    <scope>NUCLEOTIDE SEQUENCE [LARGE SCALE GENOMIC DNA]</scope>
    <source>
        <strain evidence="3">J.5.4.2-T.3.5.2</strain>
    </source>
</reference>
<comment type="catalytic activity">
    <reaction evidence="1">
        <text>dUMP + (6R)-5,10-methylene-5,6,7,8-tetrahydrofolate + NADPH + H(+) = dTMP + (6S)-5,6,7,8-tetrahydrofolate + NADP(+)</text>
        <dbReference type="Rhea" id="RHEA:29043"/>
        <dbReference type="ChEBI" id="CHEBI:15378"/>
        <dbReference type="ChEBI" id="CHEBI:15636"/>
        <dbReference type="ChEBI" id="CHEBI:57453"/>
        <dbReference type="ChEBI" id="CHEBI:57783"/>
        <dbReference type="ChEBI" id="CHEBI:58349"/>
        <dbReference type="ChEBI" id="CHEBI:63528"/>
        <dbReference type="ChEBI" id="CHEBI:246422"/>
        <dbReference type="EC" id="2.1.1.148"/>
    </reaction>
</comment>
<dbReference type="InterPro" id="IPR003669">
    <property type="entry name" value="Thymidylate_synthase_ThyX"/>
</dbReference>
<dbReference type="Pfam" id="PF02511">
    <property type="entry name" value="Thy1"/>
    <property type="match status" value="1"/>
</dbReference>
<dbReference type="RefSeq" id="WP_274372458.1">
    <property type="nucleotide sequence ID" value="NZ_CP072943.1"/>
</dbReference>
<dbReference type="PROSITE" id="PS51331">
    <property type="entry name" value="THYX"/>
    <property type="match status" value="1"/>
</dbReference>
<dbReference type="GO" id="GO:0050660">
    <property type="term" value="F:flavin adenine dinucleotide binding"/>
    <property type="evidence" value="ECO:0007669"/>
    <property type="project" value="UniProtKB-UniRule"/>
</dbReference>
<dbReference type="Proteomes" id="UP000671879">
    <property type="component" value="Chromosome"/>
</dbReference>
<dbReference type="AlphaFoldDB" id="A0A9Q7A9J0"/>
<dbReference type="EC" id="2.1.1.148" evidence="1"/>
<feature type="binding site" evidence="1">
    <location>
        <position position="87"/>
    </location>
    <ligand>
        <name>FAD</name>
        <dbReference type="ChEBI" id="CHEBI:57692"/>
        <note>ligand shared between neighboring subunits</note>
    </ligand>
</feature>
<feature type="binding site" evidence="1">
    <location>
        <position position="55"/>
    </location>
    <ligand>
        <name>FAD</name>
        <dbReference type="ChEBI" id="CHEBI:57692"/>
        <note>ligand shared between neighboring subunits</note>
    </ligand>
</feature>
<organism evidence="2 3">
    <name type="scientific">Aminithiophilus ramosus</name>
    <dbReference type="NCBI Taxonomy" id="3029084"/>
    <lineage>
        <taxon>Bacteria</taxon>
        <taxon>Thermotogati</taxon>
        <taxon>Synergistota</taxon>
        <taxon>Synergistia</taxon>
        <taxon>Synergistales</taxon>
        <taxon>Aminithiophilaceae</taxon>
        <taxon>Aminithiophilus</taxon>
    </lineage>
</organism>
<keyword evidence="1" id="KW-0521">NADP</keyword>
<dbReference type="EMBL" id="CP072943">
    <property type="protein sequence ID" value="QTX31308.1"/>
    <property type="molecule type" value="Genomic_DNA"/>
</dbReference>
<keyword evidence="1" id="KW-0274">FAD</keyword>
<dbReference type="InterPro" id="IPR036098">
    <property type="entry name" value="Thymidylate_synthase_ThyX_sf"/>
</dbReference>
<feature type="binding site" evidence="1">
    <location>
        <begin position="79"/>
        <end position="81"/>
    </location>
    <ligand>
        <name>FAD</name>
        <dbReference type="ChEBI" id="CHEBI:57692"/>
        <note>ligand shared between neighboring subunits</note>
    </ligand>
</feature>
<feature type="active site" description="Involved in ionization of N3 of dUMP, leading to its activation" evidence="1">
    <location>
        <position position="168"/>
    </location>
</feature>
<proteinExistence type="inferred from homology"/>
<comment type="function">
    <text evidence="1">Catalyzes the reductive methylation of 2'-deoxyuridine-5'-monophosphate (dUMP) to 2'-deoxythymidine-5'-monophosphate (dTMP) while utilizing 5,10-methylenetetrahydrofolate (mTHF) as the methyl donor, and NADPH and FADH(2) as the reductant.</text>
</comment>
<feature type="binding site" description="in other chain" evidence="1">
    <location>
        <begin position="87"/>
        <end position="91"/>
    </location>
    <ligand>
        <name>dUMP</name>
        <dbReference type="ChEBI" id="CHEBI:246422"/>
        <note>ligand shared between dimeric partners</note>
    </ligand>
</feature>
<protein>
    <recommendedName>
        <fullName evidence="1">Flavin-dependent thymidylate synthase</fullName>
        <shortName evidence="1">FDTS</shortName>
        <ecNumber evidence="1">2.1.1.148</ecNumber>
    </recommendedName>
    <alternativeName>
        <fullName evidence="1">FAD-dependent thymidylate synthase</fullName>
    </alternativeName>
    <alternativeName>
        <fullName evidence="1">Thymidylate synthase ThyX</fullName>
        <shortName evidence="1">TS</shortName>
        <shortName evidence="1">TSase</shortName>
    </alternativeName>
</protein>
<keyword evidence="3" id="KW-1185">Reference proteome</keyword>
<feature type="binding site" evidence="1">
    <location>
        <begin position="157"/>
        <end position="159"/>
    </location>
    <ligand>
        <name>FAD</name>
        <dbReference type="ChEBI" id="CHEBI:57692"/>
        <note>ligand shared between neighboring subunits</note>
    </ligand>
</feature>
<dbReference type="GO" id="GO:0006235">
    <property type="term" value="P:dTTP biosynthetic process"/>
    <property type="evidence" value="ECO:0007669"/>
    <property type="project" value="UniProtKB-UniRule"/>
</dbReference>
<dbReference type="PANTHER" id="PTHR34934:SF1">
    <property type="entry name" value="FLAVIN-DEPENDENT THYMIDYLATE SYNTHASE"/>
    <property type="match status" value="1"/>
</dbReference>
<dbReference type="HAMAP" id="MF_01408">
    <property type="entry name" value="ThyX"/>
    <property type="match status" value="1"/>
</dbReference>
<evidence type="ECO:0000313" key="3">
    <source>
        <dbReference type="Proteomes" id="UP000671879"/>
    </source>
</evidence>
<dbReference type="Gene3D" id="3.30.1360.170">
    <property type="match status" value="1"/>
</dbReference>
<feature type="binding site" description="in other chain" evidence="1">
    <location>
        <position position="141"/>
    </location>
    <ligand>
        <name>dUMP</name>
        <dbReference type="ChEBI" id="CHEBI:246422"/>
        <note>ligand shared between dimeric partners</note>
    </ligand>
</feature>
<dbReference type="SUPFAM" id="SSF69796">
    <property type="entry name" value="Thymidylate synthase-complementing protein Thy1"/>
    <property type="match status" value="1"/>
</dbReference>
<evidence type="ECO:0000256" key="1">
    <source>
        <dbReference type="HAMAP-Rule" id="MF_01408"/>
    </source>
</evidence>
<dbReference type="GO" id="GO:0032259">
    <property type="term" value="P:methylation"/>
    <property type="evidence" value="ECO:0007669"/>
    <property type="project" value="UniProtKB-KW"/>
</dbReference>
<dbReference type="KEGG" id="aram:KAR29_07865"/>
<accession>A0A9Q7A9J0</accession>
<dbReference type="GO" id="GO:0006231">
    <property type="term" value="P:dTMP biosynthetic process"/>
    <property type="evidence" value="ECO:0007669"/>
    <property type="project" value="UniProtKB-UniRule"/>
</dbReference>